<accession>A0A0W8E544</accession>
<dbReference type="AlphaFoldDB" id="A0A0W8E544"/>
<evidence type="ECO:0000313" key="2">
    <source>
        <dbReference type="EMBL" id="KUG03521.1"/>
    </source>
</evidence>
<dbReference type="Pfam" id="PF00188">
    <property type="entry name" value="CAP"/>
    <property type="match status" value="1"/>
</dbReference>
<proteinExistence type="predicted"/>
<name>A0A0W8E544_9ZZZZ</name>
<organism evidence="2">
    <name type="scientific">hydrocarbon metagenome</name>
    <dbReference type="NCBI Taxonomy" id="938273"/>
    <lineage>
        <taxon>unclassified sequences</taxon>
        <taxon>metagenomes</taxon>
        <taxon>ecological metagenomes</taxon>
    </lineage>
</organism>
<dbReference type="PANTHER" id="PTHR31157:SF1">
    <property type="entry name" value="SCP DOMAIN-CONTAINING PROTEIN"/>
    <property type="match status" value="1"/>
</dbReference>
<dbReference type="SUPFAM" id="SSF55797">
    <property type="entry name" value="PR-1-like"/>
    <property type="match status" value="1"/>
</dbReference>
<dbReference type="EMBL" id="LNQE01001878">
    <property type="protein sequence ID" value="KUG03521.1"/>
    <property type="molecule type" value="Genomic_DNA"/>
</dbReference>
<gene>
    <name evidence="2" type="ORF">ASZ90_019083</name>
</gene>
<dbReference type="PANTHER" id="PTHR31157">
    <property type="entry name" value="SCP DOMAIN-CONTAINING PROTEIN"/>
    <property type="match status" value="1"/>
</dbReference>
<reference evidence="2" key="1">
    <citation type="journal article" date="2015" name="Proc. Natl. Acad. Sci. U.S.A.">
        <title>Networks of energetic and metabolic interactions define dynamics in microbial communities.</title>
        <authorList>
            <person name="Embree M."/>
            <person name="Liu J.K."/>
            <person name="Al-Bassam M.M."/>
            <person name="Zengler K."/>
        </authorList>
    </citation>
    <scope>NUCLEOTIDE SEQUENCE</scope>
</reference>
<evidence type="ECO:0000259" key="1">
    <source>
        <dbReference type="Pfam" id="PF00188"/>
    </source>
</evidence>
<sequence length="118" mass="13103">MLGYINAERIKANLAPLVLDEKLCQGAFLKSKDMAVNKYFSHTSPTYGSPFDMMKSLGVTYNLAGENIAKNSSVKGAHDAFMNSSGHRANILNDGFKKVGLGFYQDGYYLFVTQWFTN</sequence>
<dbReference type="InterPro" id="IPR035940">
    <property type="entry name" value="CAP_sf"/>
</dbReference>
<feature type="domain" description="SCP" evidence="1">
    <location>
        <begin position="2"/>
        <end position="113"/>
    </location>
</feature>
<dbReference type="InterPro" id="IPR014044">
    <property type="entry name" value="CAP_dom"/>
</dbReference>
<comment type="caution">
    <text evidence="2">The sequence shown here is derived from an EMBL/GenBank/DDBJ whole genome shotgun (WGS) entry which is preliminary data.</text>
</comment>
<dbReference type="Gene3D" id="3.40.33.10">
    <property type="entry name" value="CAP"/>
    <property type="match status" value="1"/>
</dbReference>
<dbReference type="CDD" id="cd05379">
    <property type="entry name" value="CAP_bacterial"/>
    <property type="match status" value="1"/>
</dbReference>
<protein>
    <submittedName>
        <fullName evidence="2">Transporter</fullName>
    </submittedName>
</protein>